<evidence type="ECO:0000313" key="2">
    <source>
        <dbReference type="Proteomes" id="UP001162162"/>
    </source>
</evidence>
<organism evidence="1 2">
    <name type="scientific">Aromia moschata</name>
    <dbReference type="NCBI Taxonomy" id="1265417"/>
    <lineage>
        <taxon>Eukaryota</taxon>
        <taxon>Metazoa</taxon>
        <taxon>Ecdysozoa</taxon>
        <taxon>Arthropoda</taxon>
        <taxon>Hexapoda</taxon>
        <taxon>Insecta</taxon>
        <taxon>Pterygota</taxon>
        <taxon>Neoptera</taxon>
        <taxon>Endopterygota</taxon>
        <taxon>Coleoptera</taxon>
        <taxon>Polyphaga</taxon>
        <taxon>Cucujiformia</taxon>
        <taxon>Chrysomeloidea</taxon>
        <taxon>Cerambycidae</taxon>
        <taxon>Cerambycinae</taxon>
        <taxon>Callichromatini</taxon>
        <taxon>Aromia</taxon>
    </lineage>
</organism>
<gene>
    <name evidence="1" type="ORF">NQ318_017465</name>
</gene>
<reference evidence="1" key="1">
    <citation type="journal article" date="2023" name="Insect Mol. Biol.">
        <title>Genome sequencing provides insights into the evolution of gene families encoding plant cell wall-degrading enzymes in longhorned beetles.</title>
        <authorList>
            <person name="Shin N.R."/>
            <person name="Okamura Y."/>
            <person name="Kirsch R."/>
            <person name="Pauchet Y."/>
        </authorList>
    </citation>
    <scope>NUCLEOTIDE SEQUENCE</scope>
    <source>
        <strain evidence="1">AMC_N1</strain>
    </source>
</reference>
<accession>A0AAV8Z553</accession>
<proteinExistence type="predicted"/>
<comment type="caution">
    <text evidence="1">The sequence shown here is derived from an EMBL/GenBank/DDBJ whole genome shotgun (WGS) entry which is preliminary data.</text>
</comment>
<dbReference type="AlphaFoldDB" id="A0AAV8Z553"/>
<dbReference type="Proteomes" id="UP001162162">
    <property type="component" value="Unassembled WGS sequence"/>
</dbReference>
<sequence length="141" mass="16233">MADAVMEHVTKVFTLRFEEVKMEEVQHIDYYVFMGPRSKFETEVKDKFEYFPRVWFSSCYATVCCRGEAAESTQRCSNQRQLVLITLSTPRPPGSRLLIVFSKITSLGSHTALKKVLLFSIDRATVTDLRDIDNNLKASNR</sequence>
<dbReference type="EMBL" id="JAPWTK010000018">
    <property type="protein sequence ID" value="KAJ8958319.1"/>
    <property type="molecule type" value="Genomic_DNA"/>
</dbReference>
<name>A0AAV8Z553_9CUCU</name>
<evidence type="ECO:0000313" key="1">
    <source>
        <dbReference type="EMBL" id="KAJ8958319.1"/>
    </source>
</evidence>
<keyword evidence="2" id="KW-1185">Reference proteome</keyword>
<protein>
    <submittedName>
        <fullName evidence="1">Uncharacterized protein</fullName>
    </submittedName>
</protein>